<evidence type="ECO:0000313" key="1">
    <source>
        <dbReference type="EMBL" id="MBN8227839.1"/>
    </source>
</evidence>
<comment type="caution">
    <text evidence="1">The sequence shown here is derived from an EMBL/GenBank/DDBJ whole genome shotgun (WGS) entry which is preliminary data.</text>
</comment>
<organism evidence="1 2">
    <name type="scientific">Corallococcus macrosporus</name>
    <dbReference type="NCBI Taxonomy" id="35"/>
    <lineage>
        <taxon>Bacteria</taxon>
        <taxon>Pseudomonadati</taxon>
        <taxon>Myxococcota</taxon>
        <taxon>Myxococcia</taxon>
        <taxon>Myxococcales</taxon>
        <taxon>Cystobacterineae</taxon>
        <taxon>Myxococcaceae</taxon>
        <taxon>Corallococcus</taxon>
    </lineage>
</organism>
<name>A0ABS3D860_9BACT</name>
<dbReference type="RefSeq" id="WP_207050672.1">
    <property type="nucleotide sequence ID" value="NZ_JAFIMU010000005.1"/>
</dbReference>
<dbReference type="Proteomes" id="UP000664052">
    <property type="component" value="Unassembled WGS sequence"/>
</dbReference>
<protein>
    <submittedName>
        <fullName evidence="1">Uncharacterized protein</fullName>
    </submittedName>
</protein>
<evidence type="ECO:0000313" key="2">
    <source>
        <dbReference type="Proteomes" id="UP000664052"/>
    </source>
</evidence>
<dbReference type="EMBL" id="JAFIMU010000005">
    <property type="protein sequence ID" value="MBN8227839.1"/>
    <property type="molecule type" value="Genomic_DNA"/>
</dbReference>
<keyword evidence="2" id="KW-1185">Reference proteome</keyword>
<sequence length="250" mass="27790">MSRPEGFDRHVYRSLPVVGDAFDLLVGNWQCFSVAFEHARHIAATHGVDGDLGLLLLHRHHEVGTEEFMLETPDVLSSGQRALTTSVTPMNRAAAVEFVPARWALSACSLDEPFDAPLEYSCDAGAIGAYRRVARHPDVFRHIGEMLRKLGLDGVLGVTTLPRTWLLGDGVTGFVERTDVERQASVLCARQDEPLESGEYIPTAWSLARTFMSTCLPEYSCFAWCIGRGEGRHETPHDRRQTSHRSGDWA</sequence>
<reference evidence="1 2" key="1">
    <citation type="submission" date="2021-02" db="EMBL/GenBank/DDBJ databases">
        <title>De Novo genome assembly of isolated myxobacteria.</title>
        <authorList>
            <person name="Stevens D.C."/>
        </authorList>
    </citation>
    <scope>NUCLEOTIDE SEQUENCE [LARGE SCALE GENOMIC DNA]</scope>
    <source>
        <strain evidence="1 2">ATCC 29039</strain>
    </source>
</reference>
<gene>
    <name evidence="1" type="ORF">JYK02_09980</name>
</gene>
<proteinExistence type="predicted"/>
<accession>A0ABS3D860</accession>